<dbReference type="SUPFAM" id="SSF57938">
    <property type="entry name" value="DnaJ/Hsp40 cysteine-rich domain"/>
    <property type="match status" value="1"/>
</dbReference>
<organism evidence="1 2">
    <name type="scientific">Streptomyces olivoverticillatus</name>
    <dbReference type="NCBI Taxonomy" id="66427"/>
    <lineage>
        <taxon>Bacteria</taxon>
        <taxon>Bacillati</taxon>
        <taxon>Actinomycetota</taxon>
        <taxon>Actinomycetes</taxon>
        <taxon>Kitasatosporales</taxon>
        <taxon>Streptomycetaceae</taxon>
        <taxon>Streptomyces</taxon>
    </lineage>
</organism>
<dbReference type="InterPro" id="IPR036410">
    <property type="entry name" value="HSP_DnaJ_Cys-rich_dom_sf"/>
</dbReference>
<comment type="caution">
    <text evidence="1">The sequence shown here is derived from an EMBL/GenBank/DDBJ whole genome shotgun (WGS) entry which is preliminary data.</text>
</comment>
<dbReference type="AlphaFoldDB" id="A0A7W7PND4"/>
<sequence length="70" mass="7785">MSERKPEPGPEPEARTCQWCHGSGFVTRAFAYCDGTDPFKGPAETVHRAGECRHCRGTGDYDADRDPTLR</sequence>
<dbReference type="RefSeq" id="WP_184351179.1">
    <property type="nucleotide sequence ID" value="NZ_JACHJH010000007.1"/>
</dbReference>
<evidence type="ECO:0000313" key="1">
    <source>
        <dbReference type="EMBL" id="MBB4895383.1"/>
    </source>
</evidence>
<name>A0A7W7PND4_9ACTN</name>
<keyword evidence="2" id="KW-1185">Reference proteome</keyword>
<accession>A0A7W7PND4</accession>
<reference evidence="1 2" key="1">
    <citation type="submission" date="2020-08" db="EMBL/GenBank/DDBJ databases">
        <title>Genomic Encyclopedia of Type Strains, Phase III (KMG-III): the genomes of soil and plant-associated and newly described type strains.</title>
        <authorList>
            <person name="Whitman W."/>
        </authorList>
    </citation>
    <scope>NUCLEOTIDE SEQUENCE [LARGE SCALE GENOMIC DNA]</scope>
    <source>
        <strain evidence="1 2">CECT 3266</strain>
    </source>
</reference>
<gene>
    <name evidence="1" type="ORF">FHS39_004461</name>
</gene>
<protein>
    <submittedName>
        <fullName evidence="1">DnaJ-class molecular chaperone</fullName>
    </submittedName>
</protein>
<dbReference type="Proteomes" id="UP000556084">
    <property type="component" value="Unassembled WGS sequence"/>
</dbReference>
<proteinExistence type="predicted"/>
<dbReference type="EMBL" id="JACHJH010000007">
    <property type="protein sequence ID" value="MBB4895383.1"/>
    <property type="molecule type" value="Genomic_DNA"/>
</dbReference>
<evidence type="ECO:0000313" key="2">
    <source>
        <dbReference type="Proteomes" id="UP000556084"/>
    </source>
</evidence>